<feature type="region of interest" description="Disordered" evidence="3">
    <location>
        <begin position="647"/>
        <end position="687"/>
    </location>
</feature>
<reference evidence="5 7" key="1">
    <citation type="journal article" date="2012" name="Nature">
        <title>Algal genomes reveal evolutionary mosaicism and the fate of nucleomorphs.</title>
        <authorList>
            <consortium name="DOE Joint Genome Institute"/>
            <person name="Curtis B.A."/>
            <person name="Tanifuji G."/>
            <person name="Burki F."/>
            <person name="Gruber A."/>
            <person name="Irimia M."/>
            <person name="Maruyama S."/>
            <person name="Arias M.C."/>
            <person name="Ball S.G."/>
            <person name="Gile G.H."/>
            <person name="Hirakawa Y."/>
            <person name="Hopkins J.F."/>
            <person name="Kuo A."/>
            <person name="Rensing S.A."/>
            <person name="Schmutz J."/>
            <person name="Symeonidi A."/>
            <person name="Elias M."/>
            <person name="Eveleigh R.J."/>
            <person name="Herman E.K."/>
            <person name="Klute M.J."/>
            <person name="Nakayama T."/>
            <person name="Obornik M."/>
            <person name="Reyes-Prieto A."/>
            <person name="Armbrust E.V."/>
            <person name="Aves S.J."/>
            <person name="Beiko R.G."/>
            <person name="Coutinho P."/>
            <person name="Dacks J.B."/>
            <person name="Durnford D.G."/>
            <person name="Fast N.M."/>
            <person name="Green B.R."/>
            <person name="Grisdale C.J."/>
            <person name="Hempel F."/>
            <person name="Henrissat B."/>
            <person name="Hoppner M.P."/>
            <person name="Ishida K."/>
            <person name="Kim E."/>
            <person name="Koreny L."/>
            <person name="Kroth P.G."/>
            <person name="Liu Y."/>
            <person name="Malik S.B."/>
            <person name="Maier U.G."/>
            <person name="McRose D."/>
            <person name="Mock T."/>
            <person name="Neilson J.A."/>
            <person name="Onodera N.T."/>
            <person name="Poole A.M."/>
            <person name="Pritham E.J."/>
            <person name="Richards T.A."/>
            <person name="Rocap G."/>
            <person name="Roy S.W."/>
            <person name="Sarai C."/>
            <person name="Schaack S."/>
            <person name="Shirato S."/>
            <person name="Slamovits C.H."/>
            <person name="Spencer D.F."/>
            <person name="Suzuki S."/>
            <person name="Worden A.Z."/>
            <person name="Zauner S."/>
            <person name="Barry K."/>
            <person name="Bell C."/>
            <person name="Bharti A.K."/>
            <person name="Crow J.A."/>
            <person name="Grimwood J."/>
            <person name="Kramer R."/>
            <person name="Lindquist E."/>
            <person name="Lucas S."/>
            <person name="Salamov A."/>
            <person name="McFadden G.I."/>
            <person name="Lane C.E."/>
            <person name="Keeling P.J."/>
            <person name="Gray M.W."/>
            <person name="Grigoriev I.V."/>
            <person name="Archibald J.M."/>
        </authorList>
    </citation>
    <scope>NUCLEOTIDE SEQUENCE</scope>
    <source>
        <strain evidence="5 7">CCMP2712</strain>
    </source>
</reference>
<dbReference type="KEGG" id="gtt:GUITHDRAFT_92713"/>
<dbReference type="EnsemblProtists" id="EKX51083">
    <property type="protein sequence ID" value="EKX51083"/>
    <property type="gene ID" value="GUITHDRAFT_92713"/>
</dbReference>
<evidence type="ECO:0000313" key="7">
    <source>
        <dbReference type="Proteomes" id="UP000011087"/>
    </source>
</evidence>
<dbReference type="Pfam" id="PF00632">
    <property type="entry name" value="HECT"/>
    <property type="match status" value="1"/>
</dbReference>
<evidence type="ECO:0000313" key="5">
    <source>
        <dbReference type="EMBL" id="EKX51083.1"/>
    </source>
</evidence>
<dbReference type="GO" id="GO:0004842">
    <property type="term" value="F:ubiquitin-protein transferase activity"/>
    <property type="evidence" value="ECO:0007669"/>
    <property type="project" value="InterPro"/>
</dbReference>
<dbReference type="OMA" id="REHEAHT"/>
<evidence type="ECO:0000259" key="4">
    <source>
        <dbReference type="PROSITE" id="PS50237"/>
    </source>
</evidence>
<dbReference type="HOGENOM" id="CLU_400879_0_0_1"/>
<dbReference type="STRING" id="905079.L1JSL9"/>
<dbReference type="InterPro" id="IPR042469">
    <property type="entry name" value="HECTD3"/>
</dbReference>
<dbReference type="Gene3D" id="3.30.2160.10">
    <property type="entry name" value="Hect, E3 ligase catalytic domain"/>
    <property type="match status" value="1"/>
</dbReference>
<keyword evidence="7" id="KW-1185">Reference proteome</keyword>
<dbReference type="PROSITE" id="PS50237">
    <property type="entry name" value="HECT"/>
    <property type="match status" value="1"/>
</dbReference>
<feature type="compositionally biased region" description="Low complexity" evidence="3">
    <location>
        <begin position="83"/>
        <end position="100"/>
    </location>
</feature>
<dbReference type="RefSeq" id="XP_005838063.1">
    <property type="nucleotide sequence ID" value="XM_005838006.1"/>
</dbReference>
<dbReference type="PANTHER" id="PTHR46654:SF1">
    <property type="entry name" value="E3 UBIQUITIN-PROTEIN LIGASE HECTD3"/>
    <property type="match status" value="1"/>
</dbReference>
<feature type="compositionally biased region" description="Polar residues" evidence="3">
    <location>
        <begin position="671"/>
        <end position="687"/>
    </location>
</feature>
<dbReference type="OrthoDB" id="239701at2759"/>
<dbReference type="PaxDb" id="55529-EKX51083"/>
<reference evidence="6" key="3">
    <citation type="submission" date="2015-06" db="UniProtKB">
        <authorList>
            <consortium name="EnsemblProtists"/>
        </authorList>
    </citation>
    <scope>IDENTIFICATION</scope>
</reference>
<gene>
    <name evidence="5" type="ORF">GUITHDRAFT_92713</name>
</gene>
<dbReference type="Gene3D" id="3.90.1750.10">
    <property type="entry name" value="Hect, E3 ligase catalytic domains"/>
    <property type="match status" value="1"/>
</dbReference>
<dbReference type="GeneID" id="17307958"/>
<sequence length="687" mass="76162">MIDMYVDGGYDNPNWPSELDEQLVEFLNEKASERRKHPRNIRSSSIVGDSEAHIILADENNGTNGPESAPQPSPVETMEEEFVPASSSPQVEAAEPAEAGVEAREPEEPEVQRAVQVRGEAEAMPHASENVSDDGSEYGEKEMRDYVRFQRSQSNSLGGIRSVSAVRARFVVLKKLESLVAVSLPLVDLRTAYDPDSAAGRLVRIKGRLFEATKTHLWDAAIRLTQDRREEIPSVTLYRGAAAQHRKKSGLQDTKGTVFGQLFAALEDLPLLRAKSKGKGMMAWQVSFVGEGGDDYGGLFRESIRELAADLQSPATPLFIPSPNGRFNIGFHRDTFVPNPTCTSAVPMRQYTFIGKIMGAGIRTNNPLGLDFPPLIWRRFLQEPVSVQDLSGVDERFVRAIEAIRTHPCADTWTELGFSPVAAVVGGSAANNSTLEDSSFNYVGLVWTVRSISGKVFELVKGGSTRPVLYSEREQYAKEATSFRLQEFDKAIDAMREGLGQNVPLLMLPLLTYRELMVRVCGEVTVDLDILKSIVKNKLDASDAETVMGWIWSTLEEFSNEERKQFLGFVWGRERLPRDTSGLQLEVRTQASHGDGHLPSSHTCFNALDIPRYSSMQVLRDKLRYAIAHCKAIDTDFAARGTIGEEVDEDEELITSDSAIPEEHLEENDSTSETVEPSSEAEQCRVS</sequence>
<reference evidence="7" key="2">
    <citation type="submission" date="2012-11" db="EMBL/GenBank/DDBJ databases">
        <authorList>
            <person name="Kuo A."/>
            <person name="Curtis B.A."/>
            <person name="Tanifuji G."/>
            <person name="Burki F."/>
            <person name="Gruber A."/>
            <person name="Irimia M."/>
            <person name="Maruyama S."/>
            <person name="Arias M.C."/>
            <person name="Ball S.G."/>
            <person name="Gile G.H."/>
            <person name="Hirakawa Y."/>
            <person name="Hopkins J.F."/>
            <person name="Rensing S.A."/>
            <person name="Schmutz J."/>
            <person name="Symeonidi A."/>
            <person name="Elias M."/>
            <person name="Eveleigh R.J."/>
            <person name="Herman E.K."/>
            <person name="Klute M.J."/>
            <person name="Nakayama T."/>
            <person name="Obornik M."/>
            <person name="Reyes-Prieto A."/>
            <person name="Armbrust E.V."/>
            <person name="Aves S.J."/>
            <person name="Beiko R.G."/>
            <person name="Coutinho P."/>
            <person name="Dacks J.B."/>
            <person name="Durnford D.G."/>
            <person name="Fast N.M."/>
            <person name="Green B.R."/>
            <person name="Grisdale C."/>
            <person name="Hempe F."/>
            <person name="Henrissat B."/>
            <person name="Hoppner M.P."/>
            <person name="Ishida K.-I."/>
            <person name="Kim E."/>
            <person name="Koreny L."/>
            <person name="Kroth P.G."/>
            <person name="Liu Y."/>
            <person name="Malik S.-B."/>
            <person name="Maier U.G."/>
            <person name="McRose D."/>
            <person name="Mock T."/>
            <person name="Neilson J.A."/>
            <person name="Onodera N.T."/>
            <person name="Poole A.M."/>
            <person name="Pritham E.J."/>
            <person name="Richards T.A."/>
            <person name="Rocap G."/>
            <person name="Roy S.W."/>
            <person name="Sarai C."/>
            <person name="Schaack S."/>
            <person name="Shirato S."/>
            <person name="Slamovits C.H."/>
            <person name="Spencer D.F."/>
            <person name="Suzuki S."/>
            <person name="Worden A.Z."/>
            <person name="Zauner S."/>
            <person name="Barry K."/>
            <person name="Bell C."/>
            <person name="Bharti A.K."/>
            <person name="Crow J.A."/>
            <person name="Grimwood J."/>
            <person name="Kramer R."/>
            <person name="Lindquist E."/>
            <person name="Lucas S."/>
            <person name="Salamov A."/>
            <person name="McFadden G.I."/>
            <person name="Lane C.E."/>
            <person name="Keeling P.J."/>
            <person name="Gray M.W."/>
            <person name="Grigoriev I.V."/>
            <person name="Archibald J.M."/>
        </authorList>
    </citation>
    <scope>NUCLEOTIDE SEQUENCE</scope>
    <source>
        <strain evidence="7">CCMP2712</strain>
    </source>
</reference>
<dbReference type="InterPro" id="IPR035983">
    <property type="entry name" value="Hect_E3_ubiquitin_ligase"/>
</dbReference>
<keyword evidence="1 2" id="KW-0833">Ubl conjugation pathway</keyword>
<dbReference type="PANTHER" id="PTHR46654">
    <property type="entry name" value="E3 UBIQUITIN-PROTEIN LIGASE HECTD3"/>
    <property type="match status" value="1"/>
</dbReference>
<organism evidence="5">
    <name type="scientific">Guillardia theta (strain CCMP2712)</name>
    <name type="common">Cryptophyte</name>
    <dbReference type="NCBI Taxonomy" id="905079"/>
    <lineage>
        <taxon>Eukaryota</taxon>
        <taxon>Cryptophyceae</taxon>
        <taxon>Pyrenomonadales</taxon>
        <taxon>Geminigeraceae</taxon>
        <taxon>Guillardia</taxon>
    </lineage>
</organism>
<dbReference type="AlphaFoldDB" id="L1JSL9"/>
<evidence type="ECO:0000256" key="2">
    <source>
        <dbReference type="PROSITE-ProRule" id="PRU00104"/>
    </source>
</evidence>
<proteinExistence type="predicted"/>
<dbReference type="Gene3D" id="3.30.2410.10">
    <property type="entry name" value="Hect, E3 ligase catalytic domain"/>
    <property type="match status" value="1"/>
</dbReference>
<accession>L1JSL9</accession>
<feature type="domain" description="HECT" evidence="4">
    <location>
        <begin position="268"/>
        <end position="640"/>
    </location>
</feature>
<dbReference type="EMBL" id="JH992976">
    <property type="protein sequence ID" value="EKX51083.1"/>
    <property type="molecule type" value="Genomic_DNA"/>
</dbReference>
<evidence type="ECO:0000256" key="1">
    <source>
        <dbReference type="ARBA" id="ARBA00022786"/>
    </source>
</evidence>
<evidence type="ECO:0000313" key="6">
    <source>
        <dbReference type="EnsemblProtists" id="EKX51083"/>
    </source>
</evidence>
<dbReference type="eggNOG" id="KOG1426">
    <property type="taxonomic scope" value="Eukaryota"/>
</dbReference>
<dbReference type="InterPro" id="IPR000569">
    <property type="entry name" value="HECT_dom"/>
</dbReference>
<feature type="active site" description="Glycyl thioester intermediate" evidence="2">
    <location>
        <position position="604"/>
    </location>
</feature>
<evidence type="ECO:0000256" key="3">
    <source>
        <dbReference type="SAM" id="MobiDB-lite"/>
    </source>
</evidence>
<dbReference type="Proteomes" id="UP000011087">
    <property type="component" value="Unassembled WGS sequence"/>
</dbReference>
<dbReference type="SMART" id="SM00119">
    <property type="entry name" value="HECTc"/>
    <property type="match status" value="1"/>
</dbReference>
<dbReference type="SUPFAM" id="SSF56204">
    <property type="entry name" value="Hect, E3 ligase catalytic domain"/>
    <property type="match status" value="1"/>
</dbReference>
<feature type="region of interest" description="Disordered" evidence="3">
    <location>
        <begin position="30"/>
        <end position="110"/>
    </location>
</feature>
<protein>
    <recommendedName>
        <fullName evidence="4">HECT domain-containing protein</fullName>
    </recommendedName>
</protein>
<name>L1JSL9_GUITC</name>